<evidence type="ECO:0000256" key="14">
    <source>
        <dbReference type="SAM" id="Phobius"/>
    </source>
</evidence>
<keyword evidence="16" id="KW-1185">Reference proteome</keyword>
<dbReference type="Proteomes" id="UP001243717">
    <property type="component" value="Unassembled WGS sequence"/>
</dbReference>
<dbReference type="PANTHER" id="PTHR48086">
    <property type="entry name" value="SODIUM/PROLINE SYMPORTER-RELATED"/>
    <property type="match status" value="1"/>
</dbReference>
<dbReference type="Gene3D" id="1.20.1730.10">
    <property type="entry name" value="Sodium/glucose cotransporter"/>
    <property type="match status" value="1"/>
</dbReference>
<evidence type="ECO:0000256" key="11">
    <source>
        <dbReference type="ARBA" id="ARBA00023201"/>
    </source>
</evidence>
<feature type="transmembrane region" description="Helical" evidence="14">
    <location>
        <begin position="298"/>
        <end position="315"/>
    </location>
</feature>
<keyword evidence="4" id="KW-1003">Cell membrane</keyword>
<keyword evidence="9" id="KW-0406">Ion transport</keyword>
<feature type="transmembrane region" description="Helical" evidence="14">
    <location>
        <begin position="6"/>
        <end position="29"/>
    </location>
</feature>
<evidence type="ECO:0000256" key="4">
    <source>
        <dbReference type="ARBA" id="ARBA00022475"/>
    </source>
</evidence>
<keyword evidence="3" id="KW-0813">Transport</keyword>
<feature type="transmembrane region" description="Helical" evidence="14">
    <location>
        <begin position="705"/>
        <end position="726"/>
    </location>
</feature>
<feature type="transmembrane region" description="Helical" evidence="14">
    <location>
        <begin position="125"/>
        <end position="147"/>
    </location>
</feature>
<keyword evidence="10 14" id="KW-0472">Membrane</keyword>
<organism evidence="15 16">
    <name type="scientific">Thalassobacterium sedimentorum</name>
    <dbReference type="NCBI Taxonomy" id="3041258"/>
    <lineage>
        <taxon>Bacteria</taxon>
        <taxon>Pseudomonadati</taxon>
        <taxon>Verrucomicrobiota</taxon>
        <taxon>Opitutia</taxon>
        <taxon>Puniceicoccales</taxon>
        <taxon>Coraliomargaritaceae</taxon>
        <taxon>Thalassobacterium</taxon>
    </lineage>
</organism>
<dbReference type="PROSITE" id="PS50283">
    <property type="entry name" value="NA_SOLUT_SYMP_3"/>
    <property type="match status" value="1"/>
</dbReference>
<keyword evidence="8" id="KW-0915">Sodium</keyword>
<feature type="transmembrane region" description="Helical" evidence="14">
    <location>
        <begin position="428"/>
        <end position="450"/>
    </location>
</feature>
<proteinExistence type="inferred from homology"/>
<feature type="transmembrane region" description="Helical" evidence="14">
    <location>
        <begin position="336"/>
        <end position="362"/>
    </location>
</feature>
<keyword evidence="5 14" id="KW-0812">Transmembrane</keyword>
<evidence type="ECO:0000256" key="7">
    <source>
        <dbReference type="ARBA" id="ARBA00022989"/>
    </source>
</evidence>
<gene>
    <name evidence="15" type="ORF">QEH59_00595</name>
</gene>
<dbReference type="EMBL" id="JARXIC010000001">
    <property type="protein sequence ID" value="MDQ8192902.1"/>
    <property type="molecule type" value="Genomic_DNA"/>
</dbReference>
<dbReference type="RefSeq" id="WP_308983411.1">
    <property type="nucleotide sequence ID" value="NZ_JARXIC010000001.1"/>
</dbReference>
<keyword evidence="7 14" id="KW-1133">Transmembrane helix</keyword>
<feature type="transmembrane region" description="Helical" evidence="14">
    <location>
        <begin position="79"/>
        <end position="99"/>
    </location>
</feature>
<sequence length="730" mass="81552">MFNFTLLGLPIVDIIVIIAYFTVVLWIGFRAMKRINSSEDYFLAGRKFGKGIQTFAAFGQGTSAESAVTTTTMVSTNGAAGIGMGLISGILSMPIYWMITMWYRRLRYLSLAEFFTERYGSKRMAGFYAVISTLMFMIVAAAGFTAMSKTIAAIAEKPQESLTQVELEEQSLAAEWKILKEQDFRLLSEEETARLQTLSEMRPQATFSTINRTYLTIALAIIILLYAVSGGLEAAFITDMIQGIFIIILTLMLIPFAMIKINSIFGYDGFMGTFHALHHNLPEAFFEVLGSPNLPQFTWYYILAFGLLFLINTGVQANQLTAAGSAKDDETARIGFLTGIFIKRYCSVIWGFLAMMTLLLYGSQVTDPDMVWGMATRDLLPVGLVGLMIACLMAALMSTADALMLTSSSLLTNNFYKPLFPGKSDKHYIFMGRLFCVFYIVGGLAIALVLDDVFTLFIFMLTFNSVIAACFWMGMIWRRASRVAAWVSIGVTTVFTLLLPVLLPLSPSIRNSDYLAMQTHGYDVERTYTAKEFDVQARNEEIAVWDALQLRGEATGRRPQFLELGEKFVKSDFIAPRSIFWQGGLSRNEDGHVSGSGMLKVELVLLDWLGVDLQSNSFGLNETFTAILRLIVPFGLLIGISLFTRPESKEKLDFFYARLRTPARGDHDEDARIVEQVRANPSIRDEDRLFPGTDWEFRKWTKADYIGQGYVMIGAGGVIFSLYLLVTLGS</sequence>
<evidence type="ECO:0000256" key="13">
    <source>
        <dbReference type="RuleBase" id="RU362091"/>
    </source>
</evidence>
<evidence type="ECO:0000256" key="12">
    <source>
        <dbReference type="ARBA" id="ARBA00033708"/>
    </source>
</evidence>
<reference evidence="15 16" key="1">
    <citation type="submission" date="2023-04" db="EMBL/GenBank/DDBJ databases">
        <title>A novel bacteria isolated from coastal sediment.</title>
        <authorList>
            <person name="Liu X.-J."/>
            <person name="Du Z.-J."/>
        </authorList>
    </citation>
    <scope>NUCLEOTIDE SEQUENCE [LARGE SCALE GENOMIC DNA]</scope>
    <source>
        <strain evidence="15 16">SDUM461004</strain>
    </source>
</reference>
<comment type="subcellular location">
    <subcellularLocation>
        <location evidence="1">Cell membrane</location>
        <topology evidence="1">Multi-pass membrane protein</topology>
    </subcellularLocation>
</comment>
<keyword evidence="6" id="KW-0769">Symport</keyword>
<evidence type="ECO:0000256" key="5">
    <source>
        <dbReference type="ARBA" id="ARBA00022692"/>
    </source>
</evidence>
<dbReference type="InterPro" id="IPR050277">
    <property type="entry name" value="Sodium:Solute_Symporter"/>
</dbReference>
<feature type="transmembrane region" description="Helical" evidence="14">
    <location>
        <begin position="483"/>
        <end position="503"/>
    </location>
</feature>
<dbReference type="CDD" id="cd10322">
    <property type="entry name" value="SLC5sbd"/>
    <property type="match status" value="1"/>
</dbReference>
<evidence type="ECO:0000313" key="15">
    <source>
        <dbReference type="EMBL" id="MDQ8192902.1"/>
    </source>
</evidence>
<evidence type="ECO:0000256" key="1">
    <source>
        <dbReference type="ARBA" id="ARBA00004651"/>
    </source>
</evidence>
<feature type="transmembrane region" description="Helical" evidence="14">
    <location>
        <begin position="456"/>
        <end position="476"/>
    </location>
</feature>
<dbReference type="PANTHER" id="PTHR48086:SF3">
    <property type="entry name" value="SODIUM_PROLINE SYMPORTER"/>
    <property type="match status" value="1"/>
</dbReference>
<evidence type="ECO:0000256" key="3">
    <source>
        <dbReference type="ARBA" id="ARBA00022448"/>
    </source>
</evidence>
<comment type="caution">
    <text evidence="15">The sequence shown here is derived from an EMBL/GenBank/DDBJ whole genome shotgun (WGS) entry which is preliminary data.</text>
</comment>
<evidence type="ECO:0000256" key="2">
    <source>
        <dbReference type="ARBA" id="ARBA00006434"/>
    </source>
</evidence>
<dbReference type="InterPro" id="IPR001734">
    <property type="entry name" value="Na/solute_symporter"/>
</dbReference>
<evidence type="ECO:0000313" key="16">
    <source>
        <dbReference type="Proteomes" id="UP001243717"/>
    </source>
</evidence>
<protein>
    <submittedName>
        <fullName evidence="15">Sodium:solute symporter family protein</fullName>
    </submittedName>
</protein>
<feature type="transmembrane region" description="Helical" evidence="14">
    <location>
        <begin position="626"/>
        <end position="644"/>
    </location>
</feature>
<dbReference type="InterPro" id="IPR038377">
    <property type="entry name" value="Na/Glc_symporter_sf"/>
</dbReference>
<evidence type="ECO:0000256" key="9">
    <source>
        <dbReference type="ARBA" id="ARBA00023065"/>
    </source>
</evidence>
<evidence type="ECO:0000256" key="10">
    <source>
        <dbReference type="ARBA" id="ARBA00023136"/>
    </source>
</evidence>
<evidence type="ECO:0000256" key="8">
    <source>
        <dbReference type="ARBA" id="ARBA00023053"/>
    </source>
</evidence>
<comment type="catalytic activity">
    <reaction evidence="12">
        <text>L-proline(in) + Na(+)(in) = L-proline(out) + Na(+)(out)</text>
        <dbReference type="Rhea" id="RHEA:28967"/>
        <dbReference type="ChEBI" id="CHEBI:29101"/>
        <dbReference type="ChEBI" id="CHEBI:60039"/>
    </reaction>
</comment>
<accession>A0ABU1ADT9</accession>
<evidence type="ECO:0000256" key="6">
    <source>
        <dbReference type="ARBA" id="ARBA00022847"/>
    </source>
</evidence>
<feature type="transmembrane region" description="Helical" evidence="14">
    <location>
        <begin position="382"/>
        <end position="407"/>
    </location>
</feature>
<dbReference type="Pfam" id="PF00474">
    <property type="entry name" value="SSF"/>
    <property type="match status" value="2"/>
</dbReference>
<comment type="similarity">
    <text evidence="2 13">Belongs to the sodium:solute symporter (SSF) (TC 2.A.21) family.</text>
</comment>
<name>A0ABU1ADT9_9BACT</name>
<feature type="transmembrane region" description="Helical" evidence="14">
    <location>
        <begin position="209"/>
        <end position="228"/>
    </location>
</feature>
<keyword evidence="11" id="KW-0739">Sodium transport</keyword>